<accession>A0A0L0CPR0</accession>
<keyword evidence="1" id="KW-0812">Transmembrane</keyword>
<evidence type="ECO:0000313" key="3">
    <source>
        <dbReference type="Proteomes" id="UP000037069"/>
    </source>
</evidence>
<dbReference type="EMBL" id="JRES01000080">
    <property type="protein sequence ID" value="KNC34363.1"/>
    <property type="molecule type" value="Genomic_DNA"/>
</dbReference>
<protein>
    <submittedName>
        <fullName evidence="2">Uncharacterized protein</fullName>
    </submittedName>
</protein>
<dbReference type="Proteomes" id="UP000037069">
    <property type="component" value="Unassembled WGS sequence"/>
</dbReference>
<name>A0A0L0CPR0_LUCCU</name>
<feature type="transmembrane region" description="Helical" evidence="1">
    <location>
        <begin position="63"/>
        <end position="83"/>
    </location>
</feature>
<evidence type="ECO:0000313" key="2">
    <source>
        <dbReference type="EMBL" id="KNC34363.1"/>
    </source>
</evidence>
<dbReference type="OrthoDB" id="8028675at2759"/>
<sequence>MSTIEIHTIEGNWTDLPLHQVLYEWIVKNMSIPSDMSTIVAYIGLFLIGWYSIVWVTRFIMTIIWPLFLIASAIIVFHILQFYEPEDIADMVFKSLTIVADTLTMPVAVRLVEVLTLITLLGILTGISIFVVLAQRASFVLLMLITPITYILHGILYVAEKILVTTLTGLLGVTNSVSDNMN</sequence>
<organism evidence="2 3">
    <name type="scientific">Lucilia cuprina</name>
    <name type="common">Green bottle fly</name>
    <name type="synonym">Australian sheep blowfly</name>
    <dbReference type="NCBI Taxonomy" id="7375"/>
    <lineage>
        <taxon>Eukaryota</taxon>
        <taxon>Metazoa</taxon>
        <taxon>Ecdysozoa</taxon>
        <taxon>Arthropoda</taxon>
        <taxon>Hexapoda</taxon>
        <taxon>Insecta</taxon>
        <taxon>Pterygota</taxon>
        <taxon>Neoptera</taxon>
        <taxon>Endopterygota</taxon>
        <taxon>Diptera</taxon>
        <taxon>Brachycera</taxon>
        <taxon>Muscomorpha</taxon>
        <taxon>Oestroidea</taxon>
        <taxon>Calliphoridae</taxon>
        <taxon>Luciliinae</taxon>
        <taxon>Lucilia</taxon>
    </lineage>
</organism>
<keyword evidence="1" id="KW-0472">Membrane</keyword>
<evidence type="ECO:0000256" key="1">
    <source>
        <dbReference type="SAM" id="Phobius"/>
    </source>
</evidence>
<keyword evidence="3" id="KW-1185">Reference proteome</keyword>
<gene>
    <name evidence="2" type="ORF">FF38_05935</name>
</gene>
<feature type="transmembrane region" description="Helical" evidence="1">
    <location>
        <begin position="39"/>
        <end position="56"/>
    </location>
</feature>
<reference evidence="2 3" key="1">
    <citation type="journal article" date="2015" name="Nat. Commun.">
        <title>Lucilia cuprina genome unlocks parasitic fly biology to underpin future interventions.</title>
        <authorList>
            <person name="Anstead C.A."/>
            <person name="Korhonen P.K."/>
            <person name="Young N.D."/>
            <person name="Hall R.S."/>
            <person name="Jex A.R."/>
            <person name="Murali S.C."/>
            <person name="Hughes D.S."/>
            <person name="Lee S.F."/>
            <person name="Perry T."/>
            <person name="Stroehlein A.J."/>
            <person name="Ansell B.R."/>
            <person name="Breugelmans B."/>
            <person name="Hofmann A."/>
            <person name="Qu J."/>
            <person name="Dugan S."/>
            <person name="Lee S.L."/>
            <person name="Chao H."/>
            <person name="Dinh H."/>
            <person name="Han Y."/>
            <person name="Doddapaneni H.V."/>
            <person name="Worley K.C."/>
            <person name="Muzny D.M."/>
            <person name="Ioannidis P."/>
            <person name="Waterhouse R.M."/>
            <person name="Zdobnov E.M."/>
            <person name="James P.J."/>
            <person name="Bagnall N.H."/>
            <person name="Kotze A.C."/>
            <person name="Gibbs R.A."/>
            <person name="Richards S."/>
            <person name="Batterham P."/>
            <person name="Gasser R.B."/>
        </authorList>
    </citation>
    <scope>NUCLEOTIDE SEQUENCE [LARGE SCALE GENOMIC DNA]</scope>
    <source>
        <strain evidence="2 3">LS</strain>
        <tissue evidence="2">Full body</tissue>
    </source>
</reference>
<feature type="transmembrane region" description="Helical" evidence="1">
    <location>
        <begin position="114"/>
        <end position="133"/>
    </location>
</feature>
<comment type="caution">
    <text evidence="2">The sequence shown here is derived from an EMBL/GenBank/DDBJ whole genome shotgun (WGS) entry which is preliminary data.</text>
</comment>
<dbReference type="AlphaFoldDB" id="A0A0L0CPR0"/>
<proteinExistence type="predicted"/>
<keyword evidence="1" id="KW-1133">Transmembrane helix</keyword>
<feature type="non-terminal residue" evidence="2">
    <location>
        <position position="182"/>
    </location>
</feature>
<feature type="transmembrane region" description="Helical" evidence="1">
    <location>
        <begin position="140"/>
        <end position="159"/>
    </location>
</feature>